<dbReference type="Proteomes" id="UP001606305">
    <property type="component" value="Unassembled WGS sequence"/>
</dbReference>
<comment type="caution">
    <text evidence="2">The sequence shown here is derived from an EMBL/GenBank/DDBJ whole genome shotgun (WGS) entry which is preliminary data.</text>
</comment>
<name>A0ABW7GCS2_9BURK</name>
<reference evidence="2 3" key="1">
    <citation type="submission" date="2024-09" db="EMBL/GenBank/DDBJ databases">
        <title>Novel species of the genus Pelomonas and Roseateles isolated from streams.</title>
        <authorList>
            <person name="Lu H."/>
        </authorList>
    </citation>
    <scope>NUCLEOTIDE SEQUENCE [LARGE SCALE GENOMIC DNA]</scope>
    <source>
        <strain evidence="2 3">BYS96W</strain>
    </source>
</reference>
<evidence type="ECO:0000313" key="2">
    <source>
        <dbReference type="EMBL" id="MFG6459756.1"/>
    </source>
</evidence>
<proteinExistence type="predicted"/>
<evidence type="ECO:0000313" key="3">
    <source>
        <dbReference type="Proteomes" id="UP001606305"/>
    </source>
</evidence>
<feature type="compositionally biased region" description="Basic residues" evidence="1">
    <location>
        <begin position="1"/>
        <end position="12"/>
    </location>
</feature>
<organism evidence="2 3">
    <name type="scientific">Pelomonas nitida</name>
    <dbReference type="NCBI Taxonomy" id="3299027"/>
    <lineage>
        <taxon>Bacteria</taxon>
        <taxon>Pseudomonadati</taxon>
        <taxon>Pseudomonadota</taxon>
        <taxon>Betaproteobacteria</taxon>
        <taxon>Burkholderiales</taxon>
        <taxon>Sphaerotilaceae</taxon>
        <taxon>Roseateles</taxon>
    </lineage>
</organism>
<keyword evidence="3" id="KW-1185">Reference proteome</keyword>
<feature type="compositionally biased region" description="Polar residues" evidence="1">
    <location>
        <begin position="47"/>
        <end position="60"/>
    </location>
</feature>
<feature type="region of interest" description="Disordered" evidence="1">
    <location>
        <begin position="41"/>
        <end position="92"/>
    </location>
</feature>
<evidence type="ECO:0000256" key="1">
    <source>
        <dbReference type="SAM" id="MobiDB-lite"/>
    </source>
</evidence>
<sequence length="92" mass="9969">MNSMKRSTRPLPRKCSANGRHSPSLTARRTTMLTLMRSKPARWAVSSPRSTSLQCGNGSIATPHPSELFGDDWQDWGMDAPASEGDTTAPPA</sequence>
<feature type="region of interest" description="Disordered" evidence="1">
    <location>
        <begin position="1"/>
        <end position="27"/>
    </location>
</feature>
<dbReference type="Pfam" id="PF11278">
    <property type="entry name" value="DUF3079"/>
    <property type="match status" value="1"/>
</dbReference>
<dbReference type="EMBL" id="JBIGIA010000030">
    <property type="protein sequence ID" value="MFG6459756.1"/>
    <property type="molecule type" value="Genomic_DNA"/>
</dbReference>
<gene>
    <name evidence="2" type="ORF">ACG00X_23260</name>
</gene>
<dbReference type="InterPro" id="IPR021430">
    <property type="entry name" value="DUF3079"/>
</dbReference>
<protein>
    <submittedName>
        <fullName evidence="2">DUF3079 domain-containing protein</fullName>
    </submittedName>
</protein>
<accession>A0ABW7GCS2</accession>